<dbReference type="eggNOG" id="COG0327">
    <property type="taxonomic scope" value="Bacteria"/>
</dbReference>
<dbReference type="HOGENOM" id="CLU_037423_1_0_9"/>
<evidence type="ECO:0000256" key="3">
    <source>
        <dbReference type="ARBA" id="ARBA00022723"/>
    </source>
</evidence>
<dbReference type="Pfam" id="PF01784">
    <property type="entry name" value="DUF34_NIF3"/>
    <property type="match status" value="1"/>
</dbReference>
<dbReference type="EMBL" id="CP002582">
    <property type="protein sequence ID" value="ADZ84059.1"/>
    <property type="molecule type" value="Genomic_DNA"/>
</dbReference>
<evidence type="ECO:0000313" key="7">
    <source>
        <dbReference type="Proteomes" id="UP000008467"/>
    </source>
</evidence>
<evidence type="ECO:0000256" key="2">
    <source>
        <dbReference type="ARBA" id="ARBA00022112"/>
    </source>
</evidence>
<dbReference type="InterPro" id="IPR015867">
    <property type="entry name" value="N-reg_PII/ATP_PRibTrfase_C"/>
</dbReference>
<dbReference type="InterPro" id="IPR002678">
    <property type="entry name" value="DUF34/NIF3"/>
</dbReference>
<proteinExistence type="inferred from homology"/>
<dbReference type="PANTHER" id="PTHR13799:SF14">
    <property type="entry name" value="GTP CYCLOHYDROLASE 1 TYPE 2 HOMOLOG"/>
    <property type="match status" value="1"/>
</dbReference>
<dbReference type="PIRSF" id="PIRSF037489">
    <property type="entry name" value="UCP037489_NIF3_YqfO"/>
    <property type="match status" value="1"/>
</dbReference>
<dbReference type="NCBIfam" id="TIGR00486">
    <property type="entry name" value="YbgI_SA1388"/>
    <property type="match status" value="1"/>
</dbReference>
<dbReference type="InterPro" id="IPR017221">
    <property type="entry name" value="DUF34/NIF3_bac"/>
</dbReference>
<feature type="binding site" evidence="5">
    <location>
        <position position="66"/>
    </location>
    <ligand>
        <name>a divalent metal cation</name>
        <dbReference type="ChEBI" id="CHEBI:60240"/>
        <label>1</label>
    </ligand>
</feature>
<dbReference type="STRING" id="642492.Clole_2351"/>
<dbReference type="RefSeq" id="WP_013657353.1">
    <property type="nucleotide sequence ID" value="NC_015275.1"/>
</dbReference>
<keyword evidence="7" id="KW-1185">Reference proteome</keyword>
<feature type="binding site" evidence="5">
    <location>
        <position position="65"/>
    </location>
    <ligand>
        <name>a divalent metal cation</name>
        <dbReference type="ChEBI" id="CHEBI:60240"/>
        <label>1</label>
    </ligand>
</feature>
<dbReference type="AlphaFoldDB" id="F2JST8"/>
<feature type="binding site" evidence="5">
    <location>
        <position position="104"/>
    </location>
    <ligand>
        <name>a divalent metal cation</name>
        <dbReference type="ChEBI" id="CHEBI:60240"/>
        <label>1</label>
    </ligand>
</feature>
<gene>
    <name evidence="6" type="ordered locus">Clole_2351</name>
</gene>
<dbReference type="Gene3D" id="3.40.1390.30">
    <property type="entry name" value="NIF3 (NGG1p interacting factor 3)-like"/>
    <property type="match status" value="1"/>
</dbReference>
<sequence>MPILKEIIITLEKLAPIELAESWDAVGLMLGSGQQEISKVLCALDLNEEVVEEAIQIQADCIITHHPFFFKPLKSVDLDSKTGKIIAKLIKANIAVYAMHTNYDIAEGGLNDYLCAGLGLKEVEVLQMTKQEKLCKCQVYVPITHAERVREVIVNYNQCKIGDYLGCTFMANGEGTFIPLEEAHPYIGTSGSLEKVQECVISFMVEASEVSNLMEHIQEIHPYEEVAFDVFELKHITKEYGIGRVGVLPQTLSLEAFITNIKQFFNLSYVRVTKVKEEPVIKRVAICSGSGSEYISVAARKADVYITGDLKFHEAQMAYHLGIPVIDVGHYASENNALKPIGDCIMKQFPECEVVYSKVDGEMLFIR</sequence>
<protein>
    <recommendedName>
        <fullName evidence="2 4">GTP cyclohydrolase 1 type 2 homolog</fullName>
    </recommendedName>
</protein>
<comment type="similarity">
    <text evidence="1 4">Belongs to the GTP cyclohydrolase I type 2/NIF3 family.</text>
</comment>
<dbReference type="PANTHER" id="PTHR13799">
    <property type="entry name" value="NGG1 INTERACTING FACTOR 3"/>
    <property type="match status" value="1"/>
</dbReference>
<evidence type="ECO:0000313" key="6">
    <source>
        <dbReference type="EMBL" id="ADZ84059.1"/>
    </source>
</evidence>
<accession>F2JST8</accession>
<dbReference type="SUPFAM" id="SSF102705">
    <property type="entry name" value="NIF3 (NGG1p interacting factor 3)-like"/>
    <property type="match status" value="1"/>
</dbReference>
<organism evidence="6 7">
    <name type="scientific">Cellulosilyticum lentocellum (strain ATCC 49066 / DSM 5427 / NCIMB 11756 / RHM5)</name>
    <name type="common">Clostridium lentocellum</name>
    <dbReference type="NCBI Taxonomy" id="642492"/>
    <lineage>
        <taxon>Bacteria</taxon>
        <taxon>Bacillati</taxon>
        <taxon>Bacillota</taxon>
        <taxon>Clostridia</taxon>
        <taxon>Lachnospirales</taxon>
        <taxon>Cellulosilyticaceae</taxon>
        <taxon>Cellulosilyticum</taxon>
    </lineage>
</organism>
<dbReference type="Gene3D" id="3.30.70.120">
    <property type="match status" value="1"/>
</dbReference>
<name>F2JST8_CELLD</name>
<evidence type="ECO:0000256" key="1">
    <source>
        <dbReference type="ARBA" id="ARBA00006964"/>
    </source>
</evidence>
<dbReference type="InterPro" id="IPR036069">
    <property type="entry name" value="DUF34/NIF3_sf"/>
</dbReference>
<evidence type="ECO:0000256" key="4">
    <source>
        <dbReference type="PIRNR" id="PIRNR037489"/>
    </source>
</evidence>
<dbReference type="GO" id="GO:0005737">
    <property type="term" value="C:cytoplasm"/>
    <property type="evidence" value="ECO:0007669"/>
    <property type="project" value="TreeGrafter"/>
</dbReference>
<keyword evidence="3 4" id="KW-0479">Metal-binding</keyword>
<evidence type="ECO:0000256" key="5">
    <source>
        <dbReference type="PIRSR" id="PIRSR602678-1"/>
    </source>
</evidence>
<feature type="binding site" evidence="5">
    <location>
        <position position="330"/>
    </location>
    <ligand>
        <name>a divalent metal cation</name>
        <dbReference type="ChEBI" id="CHEBI:60240"/>
        <label>1</label>
    </ligand>
</feature>
<feature type="binding site" evidence="5">
    <location>
        <position position="334"/>
    </location>
    <ligand>
        <name>a divalent metal cation</name>
        <dbReference type="ChEBI" id="CHEBI:60240"/>
        <label>1</label>
    </ligand>
</feature>
<dbReference type="Proteomes" id="UP000008467">
    <property type="component" value="Chromosome"/>
</dbReference>
<dbReference type="KEGG" id="cle:Clole_2351"/>
<dbReference type="FunFam" id="3.40.1390.30:FF:000001">
    <property type="entry name" value="GTP cyclohydrolase 1 type 2"/>
    <property type="match status" value="1"/>
</dbReference>
<dbReference type="GO" id="GO:0046872">
    <property type="term" value="F:metal ion binding"/>
    <property type="evidence" value="ECO:0007669"/>
    <property type="project" value="UniProtKB-UniRule"/>
</dbReference>
<reference evidence="6 7" key="1">
    <citation type="journal article" date="2011" name="J. Bacteriol.">
        <title>Complete genome sequence of the cellulose-degrading bacterium Cellulosilyticum lentocellum.</title>
        <authorList>
            <consortium name="US DOE Joint Genome Institute"/>
            <person name="Miller D.A."/>
            <person name="Suen G."/>
            <person name="Bruce D."/>
            <person name="Copeland A."/>
            <person name="Cheng J.F."/>
            <person name="Detter C."/>
            <person name="Goodwin L.A."/>
            <person name="Han C.S."/>
            <person name="Hauser L.J."/>
            <person name="Land M.L."/>
            <person name="Lapidus A."/>
            <person name="Lucas S."/>
            <person name="Meincke L."/>
            <person name="Pitluck S."/>
            <person name="Tapia R."/>
            <person name="Teshima H."/>
            <person name="Woyke T."/>
            <person name="Fox B.G."/>
            <person name="Angert E.R."/>
            <person name="Currie C.R."/>
        </authorList>
    </citation>
    <scope>NUCLEOTIDE SEQUENCE [LARGE SCALE GENOMIC DNA]</scope>
    <source>
        <strain evidence="7">ATCC 49066 / DSM 5427 / NCIMB 11756 / RHM5</strain>
    </source>
</reference>